<feature type="transmembrane region" description="Helical" evidence="2">
    <location>
        <begin position="132"/>
        <end position="155"/>
    </location>
</feature>
<evidence type="ECO:0000256" key="1">
    <source>
        <dbReference type="SAM" id="MobiDB-lite"/>
    </source>
</evidence>
<dbReference type="EnsemblProtists" id="EOD30075">
    <property type="protein sequence ID" value="EOD30075"/>
    <property type="gene ID" value="EMIHUDRAFT_434519"/>
</dbReference>
<feature type="transmembrane region" description="Helical" evidence="2">
    <location>
        <begin position="167"/>
        <end position="187"/>
    </location>
</feature>
<evidence type="ECO:0000313" key="3">
    <source>
        <dbReference type="EnsemblProtists" id="EOD30075"/>
    </source>
</evidence>
<reference evidence="4" key="1">
    <citation type="journal article" date="2013" name="Nature">
        <title>Pan genome of the phytoplankton Emiliania underpins its global distribution.</title>
        <authorList>
            <person name="Read B.A."/>
            <person name="Kegel J."/>
            <person name="Klute M.J."/>
            <person name="Kuo A."/>
            <person name="Lefebvre S.C."/>
            <person name="Maumus F."/>
            <person name="Mayer C."/>
            <person name="Miller J."/>
            <person name="Monier A."/>
            <person name="Salamov A."/>
            <person name="Young J."/>
            <person name="Aguilar M."/>
            <person name="Claverie J.M."/>
            <person name="Frickenhaus S."/>
            <person name="Gonzalez K."/>
            <person name="Herman E.K."/>
            <person name="Lin Y.C."/>
            <person name="Napier J."/>
            <person name="Ogata H."/>
            <person name="Sarno A.F."/>
            <person name="Shmutz J."/>
            <person name="Schroeder D."/>
            <person name="de Vargas C."/>
            <person name="Verret F."/>
            <person name="von Dassow P."/>
            <person name="Valentin K."/>
            <person name="Van de Peer Y."/>
            <person name="Wheeler G."/>
            <person name="Dacks J.B."/>
            <person name="Delwiche C.F."/>
            <person name="Dyhrman S.T."/>
            <person name="Glockner G."/>
            <person name="John U."/>
            <person name="Richards T."/>
            <person name="Worden A.Z."/>
            <person name="Zhang X."/>
            <person name="Grigoriev I.V."/>
            <person name="Allen A.E."/>
            <person name="Bidle K."/>
            <person name="Borodovsky M."/>
            <person name="Bowler C."/>
            <person name="Brownlee C."/>
            <person name="Cock J.M."/>
            <person name="Elias M."/>
            <person name="Gladyshev V.N."/>
            <person name="Groth M."/>
            <person name="Guda C."/>
            <person name="Hadaegh A."/>
            <person name="Iglesias-Rodriguez M.D."/>
            <person name="Jenkins J."/>
            <person name="Jones B.M."/>
            <person name="Lawson T."/>
            <person name="Leese F."/>
            <person name="Lindquist E."/>
            <person name="Lobanov A."/>
            <person name="Lomsadze A."/>
            <person name="Malik S.B."/>
            <person name="Marsh M.E."/>
            <person name="Mackinder L."/>
            <person name="Mock T."/>
            <person name="Mueller-Roeber B."/>
            <person name="Pagarete A."/>
            <person name="Parker M."/>
            <person name="Probert I."/>
            <person name="Quesneville H."/>
            <person name="Raines C."/>
            <person name="Rensing S.A."/>
            <person name="Riano-Pachon D.M."/>
            <person name="Richier S."/>
            <person name="Rokitta S."/>
            <person name="Shiraiwa Y."/>
            <person name="Soanes D.M."/>
            <person name="van der Giezen M."/>
            <person name="Wahlund T.M."/>
            <person name="Williams B."/>
            <person name="Wilson W."/>
            <person name="Wolfe G."/>
            <person name="Wurch L.L."/>
        </authorList>
    </citation>
    <scope>NUCLEOTIDE SEQUENCE</scope>
</reference>
<sequence>MFVEQELLAPLLLGTSLIWLVSFAVVPYKYITDLHGAGAAVFSVLSLSGLTPEALTVAWSWPYFAVDLVKCAMDRDVPFFVHHALSLLVAGAGYNEPQLGLAGKGASRVMLIEWSALMLAHWNRDRSSRGRYVALVVGYFFNRIVYLGHLVYFAPDFSTPTTGREAVCLWTLRLLHALMCVWFAQLLGKRSKYSWSWHGGSAAYQQAKQQEEATPAPEPKAAAPLPAKAEPFPVSEEKAALMPRAGSPREPLAACSPNSETRTRRKTLMAQ</sequence>
<evidence type="ECO:0000256" key="2">
    <source>
        <dbReference type="SAM" id="Phobius"/>
    </source>
</evidence>
<dbReference type="AlphaFoldDB" id="A0A0D3K2U0"/>
<dbReference type="RefSeq" id="XP_005782504.1">
    <property type="nucleotide sequence ID" value="XM_005782447.1"/>
</dbReference>
<keyword evidence="4" id="KW-1185">Reference proteome</keyword>
<dbReference type="HOGENOM" id="CLU_1028339_0_0_1"/>
<dbReference type="GeneID" id="17275349"/>
<dbReference type="Proteomes" id="UP000013827">
    <property type="component" value="Unassembled WGS sequence"/>
</dbReference>
<evidence type="ECO:0008006" key="5">
    <source>
        <dbReference type="Google" id="ProtNLM"/>
    </source>
</evidence>
<feature type="transmembrane region" description="Helical" evidence="2">
    <location>
        <begin position="40"/>
        <end position="65"/>
    </location>
</feature>
<dbReference type="KEGG" id="ehx:EMIHUDRAFT_434519"/>
<evidence type="ECO:0000313" key="4">
    <source>
        <dbReference type="Proteomes" id="UP000013827"/>
    </source>
</evidence>
<reference evidence="3" key="2">
    <citation type="submission" date="2024-10" db="UniProtKB">
        <authorList>
            <consortium name="EnsemblProtists"/>
        </authorList>
    </citation>
    <scope>IDENTIFICATION</scope>
</reference>
<feature type="region of interest" description="Disordered" evidence="1">
    <location>
        <begin position="206"/>
        <end position="271"/>
    </location>
</feature>
<feature type="compositionally biased region" description="Low complexity" evidence="1">
    <location>
        <begin position="206"/>
        <end position="231"/>
    </location>
</feature>
<keyword evidence="2" id="KW-0472">Membrane</keyword>
<proteinExistence type="predicted"/>
<protein>
    <recommendedName>
        <fullName evidence="5">TLC domain-containing protein</fullName>
    </recommendedName>
</protein>
<organism evidence="3 4">
    <name type="scientific">Emiliania huxleyi (strain CCMP1516)</name>
    <dbReference type="NCBI Taxonomy" id="280463"/>
    <lineage>
        <taxon>Eukaryota</taxon>
        <taxon>Haptista</taxon>
        <taxon>Haptophyta</taxon>
        <taxon>Prymnesiophyceae</taxon>
        <taxon>Isochrysidales</taxon>
        <taxon>Noelaerhabdaceae</taxon>
        <taxon>Emiliania</taxon>
    </lineage>
</organism>
<keyword evidence="2" id="KW-0812">Transmembrane</keyword>
<name>A0A0D3K2U0_EMIH1</name>
<accession>A0A0D3K2U0</accession>
<feature type="transmembrane region" description="Helical" evidence="2">
    <location>
        <begin position="7"/>
        <end position="28"/>
    </location>
</feature>
<dbReference type="PaxDb" id="2903-EOD30075"/>
<keyword evidence="2" id="KW-1133">Transmembrane helix</keyword>